<sequence length="364" mass="41493">MGRKRTNHVHEYVEYDEAMDTSRCLMQDCTTVLKGKHGSNLLRHFAVHHSEVYVEIVEKNGAKPEECSDWKPPGSSQQPRLRQDTFSLLKRFCVNLVKHHGRPLSLFDDYAFREIINLIPFPSSDKKKITSKYIAKHLNDKDVAVDMKTGTTNRGETRIKGEVLQCNCASSSDAEGNEHSQDCALRSSQHLPYWNYFEVSVDVATCTICKDVINWTNLSMLKDHLTAYHPATLFKDDDAEFENGVTAADSNSSVASNDDTNMEEVYLNDDMPVESTPRKKRKASHTNIFTDQRENISGYTQGLSEWAQGLDRPPTGKRSVGRPPARWTDDLRRVAGSGWMRKVEDRVLWRFLGEAYVLQWMIIG</sequence>
<name>A0A8S4E0U4_PLUXY</name>
<keyword evidence="2" id="KW-1185">Reference proteome</keyword>
<reference evidence="1" key="1">
    <citation type="submission" date="2020-11" db="EMBL/GenBank/DDBJ databases">
        <authorList>
            <person name="Whiteford S."/>
        </authorList>
    </citation>
    <scope>NUCLEOTIDE SEQUENCE</scope>
</reference>
<gene>
    <name evidence="1" type="ORF">PLXY2_LOCUS4145</name>
</gene>
<protein>
    <submittedName>
        <fullName evidence="1">(diamondback moth) hypothetical protein</fullName>
    </submittedName>
</protein>
<dbReference type="Proteomes" id="UP000653454">
    <property type="component" value="Unassembled WGS sequence"/>
</dbReference>
<dbReference type="EMBL" id="CAJHNJ030000011">
    <property type="protein sequence ID" value="CAG9109473.1"/>
    <property type="molecule type" value="Genomic_DNA"/>
</dbReference>
<proteinExistence type="predicted"/>
<evidence type="ECO:0000313" key="1">
    <source>
        <dbReference type="EMBL" id="CAG9109473.1"/>
    </source>
</evidence>
<organism evidence="1 2">
    <name type="scientific">Plutella xylostella</name>
    <name type="common">Diamondback moth</name>
    <name type="synonym">Plutella maculipennis</name>
    <dbReference type="NCBI Taxonomy" id="51655"/>
    <lineage>
        <taxon>Eukaryota</taxon>
        <taxon>Metazoa</taxon>
        <taxon>Ecdysozoa</taxon>
        <taxon>Arthropoda</taxon>
        <taxon>Hexapoda</taxon>
        <taxon>Insecta</taxon>
        <taxon>Pterygota</taxon>
        <taxon>Neoptera</taxon>
        <taxon>Endopterygota</taxon>
        <taxon>Lepidoptera</taxon>
        <taxon>Glossata</taxon>
        <taxon>Ditrysia</taxon>
        <taxon>Yponomeutoidea</taxon>
        <taxon>Plutellidae</taxon>
        <taxon>Plutella</taxon>
    </lineage>
</organism>
<dbReference type="AlphaFoldDB" id="A0A8S4E0U4"/>
<comment type="caution">
    <text evidence="1">The sequence shown here is derived from an EMBL/GenBank/DDBJ whole genome shotgun (WGS) entry which is preliminary data.</text>
</comment>
<accession>A0A8S4E0U4</accession>
<evidence type="ECO:0000313" key="2">
    <source>
        <dbReference type="Proteomes" id="UP000653454"/>
    </source>
</evidence>